<dbReference type="OrthoDB" id="5342758at2759"/>
<gene>
    <name evidence="3" type="ORF">FN846DRAFT_931415</name>
</gene>
<name>A0A5J5F7B6_9PEZI</name>
<reference evidence="3 4" key="1">
    <citation type="submission" date="2019-09" db="EMBL/GenBank/DDBJ databases">
        <title>Draft genome of the ectomycorrhizal ascomycete Sphaerosporella brunnea.</title>
        <authorList>
            <consortium name="DOE Joint Genome Institute"/>
            <person name="Benucci G.M."/>
            <person name="Marozzi G."/>
            <person name="Antonielli L."/>
            <person name="Sanchez S."/>
            <person name="Marco P."/>
            <person name="Wang X."/>
            <person name="Falini L.B."/>
            <person name="Barry K."/>
            <person name="Haridas S."/>
            <person name="Lipzen A."/>
            <person name="Labutti K."/>
            <person name="Grigoriev I.V."/>
            <person name="Murat C."/>
            <person name="Martin F."/>
            <person name="Albertini E."/>
            <person name="Donnini D."/>
            <person name="Bonito G."/>
        </authorList>
    </citation>
    <scope>NUCLEOTIDE SEQUENCE [LARGE SCALE GENOMIC DNA]</scope>
    <source>
        <strain evidence="3 4">Sb_GMNB300</strain>
    </source>
</reference>
<evidence type="ECO:0000256" key="1">
    <source>
        <dbReference type="SAM" id="Coils"/>
    </source>
</evidence>
<feature type="compositionally biased region" description="Pro residues" evidence="2">
    <location>
        <begin position="34"/>
        <end position="47"/>
    </location>
</feature>
<organism evidence="3 4">
    <name type="scientific">Sphaerosporella brunnea</name>
    <dbReference type="NCBI Taxonomy" id="1250544"/>
    <lineage>
        <taxon>Eukaryota</taxon>
        <taxon>Fungi</taxon>
        <taxon>Dikarya</taxon>
        <taxon>Ascomycota</taxon>
        <taxon>Pezizomycotina</taxon>
        <taxon>Pezizomycetes</taxon>
        <taxon>Pezizales</taxon>
        <taxon>Pyronemataceae</taxon>
        <taxon>Sphaerosporella</taxon>
    </lineage>
</organism>
<feature type="coiled-coil region" evidence="1">
    <location>
        <begin position="251"/>
        <end position="285"/>
    </location>
</feature>
<dbReference type="EMBL" id="VXIS01000018">
    <property type="protein sequence ID" value="KAA8913005.1"/>
    <property type="molecule type" value="Genomic_DNA"/>
</dbReference>
<feature type="compositionally biased region" description="Low complexity" evidence="2">
    <location>
        <begin position="17"/>
        <end position="28"/>
    </location>
</feature>
<accession>A0A5J5F7B6</accession>
<feature type="coiled-coil region" evidence="1">
    <location>
        <begin position="175"/>
        <end position="209"/>
    </location>
</feature>
<protein>
    <submittedName>
        <fullName evidence="3">Uncharacterized protein</fullName>
    </submittedName>
</protein>
<feature type="region of interest" description="Disordered" evidence="2">
    <location>
        <begin position="1"/>
        <end position="48"/>
    </location>
</feature>
<dbReference type="Proteomes" id="UP000326924">
    <property type="component" value="Unassembled WGS sequence"/>
</dbReference>
<comment type="caution">
    <text evidence="3">The sequence shown here is derived from an EMBL/GenBank/DDBJ whole genome shotgun (WGS) entry which is preliminary data.</text>
</comment>
<dbReference type="InParanoid" id="A0A5J5F7B6"/>
<keyword evidence="4" id="KW-1185">Reference proteome</keyword>
<sequence>MTSPPSSPDLHPPDYLTPRSPTSKSTSRQAISPPTSPPPNIFLPPPAVTSYAYAPSQSAFELQRNPLQQLHNQSRRLTAELQELLDAQSLALLSPNTSNRKSRKKPTTDLGGARSGILTAMRELSEVKSCEAVLYSELSGERKRLLSTVTQHTTKTNRLRQELQKIDESPEALTAEKLRVETAEVASEIADLRRKLVELEIKHTEMKGKLVELDNVVEARQSSYKVALESVSKRVTGFLRENQQASPETAVESWTLQAEAYDEKKKAAEKERRALEEGMQLWETATEVVSLFETRLAERIEQGGERVLVKQWIGEELGRTVTELDEMVQQAEERGWKLLIAAIGAELQAMKEAGEVLERSFGGEMERSAFLGSSQRRNSYSPLDD</sequence>
<dbReference type="AlphaFoldDB" id="A0A5J5F7B6"/>
<proteinExistence type="predicted"/>
<evidence type="ECO:0000313" key="4">
    <source>
        <dbReference type="Proteomes" id="UP000326924"/>
    </source>
</evidence>
<evidence type="ECO:0000313" key="3">
    <source>
        <dbReference type="EMBL" id="KAA8913005.1"/>
    </source>
</evidence>
<keyword evidence="1" id="KW-0175">Coiled coil</keyword>
<evidence type="ECO:0000256" key="2">
    <source>
        <dbReference type="SAM" id="MobiDB-lite"/>
    </source>
</evidence>